<gene>
    <name evidence="3" type="ORF">A3C20_00875</name>
</gene>
<organism evidence="3 4">
    <name type="scientific">Candidatus Kaiserbacteria bacterium RIFCSPHIGHO2_02_FULL_55_25</name>
    <dbReference type="NCBI Taxonomy" id="1798498"/>
    <lineage>
        <taxon>Bacteria</taxon>
        <taxon>Candidatus Kaiseribacteriota</taxon>
    </lineage>
</organism>
<dbReference type="AlphaFoldDB" id="A0A1F6E736"/>
<dbReference type="InterPro" id="IPR028098">
    <property type="entry name" value="Glyco_trans_4-like_N"/>
</dbReference>
<reference evidence="3 4" key="1">
    <citation type="journal article" date="2016" name="Nat. Commun.">
        <title>Thousands of microbial genomes shed light on interconnected biogeochemical processes in an aquifer system.</title>
        <authorList>
            <person name="Anantharaman K."/>
            <person name="Brown C.T."/>
            <person name="Hug L.A."/>
            <person name="Sharon I."/>
            <person name="Castelle C.J."/>
            <person name="Probst A.J."/>
            <person name="Thomas B.C."/>
            <person name="Singh A."/>
            <person name="Wilkins M.J."/>
            <person name="Karaoz U."/>
            <person name="Brodie E.L."/>
            <person name="Williams K.H."/>
            <person name="Hubbard S.S."/>
            <person name="Banfield J.F."/>
        </authorList>
    </citation>
    <scope>NUCLEOTIDE SEQUENCE [LARGE SCALE GENOMIC DNA]</scope>
</reference>
<dbReference type="Pfam" id="PF13439">
    <property type="entry name" value="Glyco_transf_4"/>
    <property type="match status" value="1"/>
</dbReference>
<feature type="domain" description="Glycosyl transferase family 1" evidence="1">
    <location>
        <begin position="226"/>
        <end position="387"/>
    </location>
</feature>
<name>A0A1F6E736_9BACT</name>
<evidence type="ECO:0008006" key="5">
    <source>
        <dbReference type="Google" id="ProtNLM"/>
    </source>
</evidence>
<evidence type="ECO:0000259" key="2">
    <source>
        <dbReference type="Pfam" id="PF13439"/>
    </source>
</evidence>
<evidence type="ECO:0000259" key="1">
    <source>
        <dbReference type="Pfam" id="PF00534"/>
    </source>
</evidence>
<dbReference type="CDD" id="cd03801">
    <property type="entry name" value="GT4_PimA-like"/>
    <property type="match status" value="1"/>
</dbReference>
<dbReference type="EMBL" id="MFLL01000012">
    <property type="protein sequence ID" value="OGG69441.1"/>
    <property type="molecule type" value="Genomic_DNA"/>
</dbReference>
<dbReference type="SUPFAM" id="SSF53756">
    <property type="entry name" value="UDP-Glycosyltransferase/glycogen phosphorylase"/>
    <property type="match status" value="1"/>
</dbReference>
<proteinExistence type="predicted"/>
<dbReference type="Proteomes" id="UP000176914">
    <property type="component" value="Unassembled WGS sequence"/>
</dbReference>
<evidence type="ECO:0000313" key="3">
    <source>
        <dbReference type="EMBL" id="OGG69441.1"/>
    </source>
</evidence>
<accession>A0A1F6E736</accession>
<dbReference type="GO" id="GO:0016758">
    <property type="term" value="F:hexosyltransferase activity"/>
    <property type="evidence" value="ECO:0007669"/>
    <property type="project" value="TreeGrafter"/>
</dbReference>
<feature type="domain" description="Glycosyltransferase subfamily 4-like N-terminal" evidence="2">
    <location>
        <begin position="15"/>
        <end position="214"/>
    </location>
</feature>
<dbReference type="Gene3D" id="3.40.50.2000">
    <property type="entry name" value="Glycogen Phosphorylase B"/>
    <property type="match status" value="2"/>
</dbReference>
<protein>
    <recommendedName>
        <fullName evidence="5">Glycosyltransferase subfamily 4-like N-terminal domain-containing protein</fullName>
    </recommendedName>
</protein>
<dbReference type="InterPro" id="IPR001296">
    <property type="entry name" value="Glyco_trans_1"/>
</dbReference>
<dbReference type="Pfam" id="PF00534">
    <property type="entry name" value="Glycos_transf_1"/>
    <property type="match status" value="1"/>
</dbReference>
<evidence type="ECO:0000313" key="4">
    <source>
        <dbReference type="Proteomes" id="UP000176914"/>
    </source>
</evidence>
<comment type="caution">
    <text evidence="3">The sequence shown here is derived from an EMBL/GenBank/DDBJ whole genome shotgun (WGS) entry which is preliminary data.</text>
</comment>
<dbReference type="PANTHER" id="PTHR45947:SF3">
    <property type="entry name" value="SULFOQUINOVOSYL TRANSFERASE SQD2"/>
    <property type="match status" value="1"/>
</dbReference>
<sequence length="413" mass="45569">MKIAVLQDDLPPHHVGGGGVIAYQLAKEFVRLGHKVLAITTVQRSEDAGRESVDGIDIVRLYSNYHPRYRAYRGLYNPSVVKAVKRLLGDFSPDIVHVHNVHTHLSYYSLMLARQYGRKVVMTEHDAMSFHFGKLPSANDSLASEQPAHTLRESFVRQLRMHKWRYNPLRTSIIRYILRRSVHATVAVSAALARVLEDNGICVHSVIHNGIDAKEWGRPADVEAFVNKHRLRDCVIFFGGRLSEPKGAIQMIEAMPAICISAPGAQLLVAGKQDAFAERMAVHAARLGVEKNLVFTGWISGDELKSAYHASRVVVAPSVYLDPFPTVNLEAFAAGKPVVATCFGGSREIVEDGVSGYVVNPLNVKALAAKVADFLTDKEKAKQFGVAGHGRVARDFTLGGQARAYENIFTELR</sequence>
<dbReference type="PANTHER" id="PTHR45947">
    <property type="entry name" value="SULFOQUINOVOSYL TRANSFERASE SQD2"/>
    <property type="match status" value="1"/>
</dbReference>
<dbReference type="InterPro" id="IPR050194">
    <property type="entry name" value="Glycosyltransferase_grp1"/>
</dbReference>